<proteinExistence type="predicted"/>
<evidence type="ECO:0000313" key="3">
    <source>
        <dbReference type="Proteomes" id="UP000275385"/>
    </source>
</evidence>
<dbReference type="EMBL" id="QVQW01000001">
    <property type="protein sequence ID" value="RKU49669.1"/>
    <property type="molecule type" value="Genomic_DNA"/>
</dbReference>
<keyword evidence="3" id="KW-1185">Reference proteome</keyword>
<feature type="domain" description="Glycosyl transferase CAP10" evidence="1">
    <location>
        <begin position="22"/>
        <end position="293"/>
    </location>
</feature>
<dbReference type="Proteomes" id="UP000275385">
    <property type="component" value="Unassembled WGS sequence"/>
</dbReference>
<gene>
    <name evidence="2" type="ORF">DL546_009776</name>
</gene>
<organism evidence="2 3">
    <name type="scientific">Coniochaeta pulveracea</name>
    <dbReference type="NCBI Taxonomy" id="177199"/>
    <lineage>
        <taxon>Eukaryota</taxon>
        <taxon>Fungi</taxon>
        <taxon>Dikarya</taxon>
        <taxon>Ascomycota</taxon>
        <taxon>Pezizomycotina</taxon>
        <taxon>Sordariomycetes</taxon>
        <taxon>Sordariomycetidae</taxon>
        <taxon>Coniochaetales</taxon>
        <taxon>Coniochaetaceae</taxon>
        <taxon>Coniochaeta</taxon>
    </lineage>
</organism>
<comment type="caution">
    <text evidence="2">The sequence shown here is derived from an EMBL/GenBank/DDBJ whole genome shotgun (WGS) entry which is preliminary data.</text>
</comment>
<dbReference type="PANTHER" id="PTHR12203:SF63">
    <property type="entry name" value="GLYCOSYL TRANSFERASE CAP10 DOMAIN-CONTAINING PROTEIN"/>
    <property type="match status" value="1"/>
</dbReference>
<dbReference type="SMART" id="SM00672">
    <property type="entry name" value="CAP10"/>
    <property type="match status" value="1"/>
</dbReference>
<accession>A0A420YP55</accession>
<name>A0A420YP55_9PEZI</name>
<dbReference type="OrthoDB" id="202415at2759"/>
<sequence>MLNSRTAALHQLHRALLTSPEPVPDTTLTLNIQDQPFGTSLTYSRPTSASRSPTTRHFLIPHFSFWSWPLPSVVSIPYAASRIATLEATLAFRSKTPKAVWRGTIWFNSITNPRLRPDLIKVVKASKRREEWADIEAMDGDKKNSLNIWDFCRYKYVVHTEGVTYSGRFQFLQMCNSVVLTPPISWMQHTTHLVRPVLSRDLLGRDGERISAGVKQAWPERYKAEEANIVFVRSDWSDLEEVVEWLEEHPSVAEGIARRQREVFVGGGYFSQAAEMCYWRGLMRGWAEVARVEEKEFEGMHGVPFEEFVLTGGR</sequence>
<dbReference type="AlphaFoldDB" id="A0A420YP55"/>
<dbReference type="PANTHER" id="PTHR12203">
    <property type="entry name" value="KDEL LYS-ASP-GLU-LEU CONTAINING - RELATED"/>
    <property type="match status" value="1"/>
</dbReference>
<reference evidence="2 3" key="1">
    <citation type="submission" date="2018-08" db="EMBL/GenBank/DDBJ databases">
        <title>Draft genome of the lignicolous fungus Coniochaeta pulveracea.</title>
        <authorList>
            <person name="Borstlap C.J."/>
            <person name="De Witt R.N."/>
            <person name="Botha A."/>
            <person name="Volschenk H."/>
        </authorList>
    </citation>
    <scope>NUCLEOTIDE SEQUENCE [LARGE SCALE GENOMIC DNA]</scope>
    <source>
        <strain evidence="2 3">CAB683</strain>
    </source>
</reference>
<evidence type="ECO:0000313" key="2">
    <source>
        <dbReference type="EMBL" id="RKU49669.1"/>
    </source>
</evidence>
<dbReference type="Pfam" id="PF05686">
    <property type="entry name" value="Glyco_transf_90"/>
    <property type="match status" value="1"/>
</dbReference>
<evidence type="ECO:0000259" key="1">
    <source>
        <dbReference type="SMART" id="SM00672"/>
    </source>
</evidence>
<dbReference type="InterPro" id="IPR051091">
    <property type="entry name" value="O-Glucosyltr/Glycosyltrsf_90"/>
</dbReference>
<dbReference type="InterPro" id="IPR006598">
    <property type="entry name" value="CAP10"/>
</dbReference>
<protein>
    <recommendedName>
        <fullName evidence="1">Glycosyl transferase CAP10 domain-containing protein</fullName>
    </recommendedName>
</protein>